<dbReference type="AlphaFoldDB" id="A0A3P7NJQ9"/>
<evidence type="ECO:0000313" key="5">
    <source>
        <dbReference type="Proteomes" id="UP000281553"/>
    </source>
</evidence>
<feature type="compositionally biased region" description="Polar residues" evidence="2">
    <location>
        <begin position="328"/>
        <end position="346"/>
    </location>
</feature>
<feature type="domain" description="C2H2-type" evidence="3">
    <location>
        <begin position="207"/>
        <end position="234"/>
    </location>
</feature>
<gene>
    <name evidence="4" type="ORF">DILT_LOCUS5470</name>
</gene>
<keyword evidence="1" id="KW-0863">Zinc-finger</keyword>
<keyword evidence="1" id="KW-0862">Zinc</keyword>
<dbReference type="PROSITE" id="PS50157">
    <property type="entry name" value="ZINC_FINGER_C2H2_2"/>
    <property type="match status" value="1"/>
</dbReference>
<organism evidence="4 5">
    <name type="scientific">Dibothriocephalus latus</name>
    <name type="common">Fish tapeworm</name>
    <name type="synonym">Diphyllobothrium latum</name>
    <dbReference type="NCBI Taxonomy" id="60516"/>
    <lineage>
        <taxon>Eukaryota</taxon>
        <taxon>Metazoa</taxon>
        <taxon>Spiralia</taxon>
        <taxon>Lophotrochozoa</taxon>
        <taxon>Platyhelminthes</taxon>
        <taxon>Cestoda</taxon>
        <taxon>Eucestoda</taxon>
        <taxon>Diphyllobothriidea</taxon>
        <taxon>Diphyllobothriidae</taxon>
        <taxon>Dibothriocephalus</taxon>
    </lineage>
</organism>
<feature type="region of interest" description="Disordered" evidence="2">
    <location>
        <begin position="1"/>
        <end position="59"/>
    </location>
</feature>
<dbReference type="Proteomes" id="UP000281553">
    <property type="component" value="Unassembled WGS sequence"/>
</dbReference>
<feature type="compositionally biased region" description="Polar residues" evidence="2">
    <location>
        <begin position="1"/>
        <end position="23"/>
    </location>
</feature>
<reference evidence="4 5" key="1">
    <citation type="submission" date="2018-11" db="EMBL/GenBank/DDBJ databases">
        <authorList>
            <consortium name="Pathogen Informatics"/>
        </authorList>
    </citation>
    <scope>NUCLEOTIDE SEQUENCE [LARGE SCALE GENOMIC DNA]</scope>
</reference>
<sequence>MEDAPNSNSSTPPLHSQAKSEATATGLAPLTTTGSGGSTSSGTGSRMSLPSDLQLSTARGDKAEKTMVLAACDIPTGHSWGPFHAINQCVRRSSPSPQTDTTIKQITIQTSGGGECSIRLQEEDAWITLVCEATENTAAMELPNIDIFFEPSCELLTLVALSTITRGSLLHGRVRNLPPGAARSQSPDLLLTMGQPQVNPGAPKRDKKCVYCGISFSSLDTLTAHMSSYCSRRPQLIGQQQPSTDSMAVPGNNTGGQLVKSGSDSSETCDQVVPTNAHPVTPAGLFADVDVTASGLATLAALASLGGRLQASSAYAPSLTPSAFGHQLHSTQHSPINAPAQTSWPS</sequence>
<dbReference type="EMBL" id="UYRU01047464">
    <property type="protein sequence ID" value="VDN09639.1"/>
    <property type="molecule type" value="Genomic_DNA"/>
</dbReference>
<name>A0A3P7NJQ9_DIBLA</name>
<dbReference type="SUPFAM" id="SSF57667">
    <property type="entry name" value="beta-beta-alpha zinc fingers"/>
    <property type="match status" value="1"/>
</dbReference>
<keyword evidence="5" id="KW-1185">Reference proteome</keyword>
<feature type="non-terminal residue" evidence="4">
    <location>
        <position position="346"/>
    </location>
</feature>
<evidence type="ECO:0000256" key="2">
    <source>
        <dbReference type="SAM" id="MobiDB-lite"/>
    </source>
</evidence>
<proteinExistence type="predicted"/>
<evidence type="ECO:0000313" key="4">
    <source>
        <dbReference type="EMBL" id="VDN09639.1"/>
    </source>
</evidence>
<evidence type="ECO:0000259" key="3">
    <source>
        <dbReference type="PROSITE" id="PS50157"/>
    </source>
</evidence>
<dbReference type="OrthoDB" id="6260649at2759"/>
<feature type="compositionally biased region" description="Polar residues" evidence="2">
    <location>
        <begin position="46"/>
        <end position="57"/>
    </location>
</feature>
<dbReference type="InterPro" id="IPR036236">
    <property type="entry name" value="Znf_C2H2_sf"/>
</dbReference>
<keyword evidence="1" id="KW-0479">Metal-binding</keyword>
<accession>A0A3P7NJQ9</accession>
<evidence type="ECO:0000256" key="1">
    <source>
        <dbReference type="PROSITE-ProRule" id="PRU00042"/>
    </source>
</evidence>
<dbReference type="InterPro" id="IPR013087">
    <property type="entry name" value="Znf_C2H2_type"/>
</dbReference>
<protein>
    <recommendedName>
        <fullName evidence="3">C2H2-type domain-containing protein</fullName>
    </recommendedName>
</protein>
<dbReference type="GO" id="GO:0008270">
    <property type="term" value="F:zinc ion binding"/>
    <property type="evidence" value="ECO:0007669"/>
    <property type="project" value="UniProtKB-KW"/>
</dbReference>
<feature type="region of interest" description="Disordered" evidence="2">
    <location>
        <begin position="326"/>
        <end position="346"/>
    </location>
</feature>